<evidence type="ECO:0000256" key="7">
    <source>
        <dbReference type="ARBA" id="ARBA00023079"/>
    </source>
</evidence>
<evidence type="ECO:0000256" key="9">
    <source>
        <dbReference type="ARBA" id="ARBA00060547"/>
    </source>
</evidence>
<organism evidence="11 12">
    <name type="scientific">Pelagirhabdus alkalitolerans</name>
    <dbReference type="NCBI Taxonomy" id="1612202"/>
    <lineage>
        <taxon>Bacteria</taxon>
        <taxon>Bacillati</taxon>
        <taxon>Bacillota</taxon>
        <taxon>Bacilli</taxon>
        <taxon>Bacillales</taxon>
        <taxon>Bacillaceae</taxon>
        <taxon>Pelagirhabdus</taxon>
    </lineage>
</organism>
<dbReference type="InterPro" id="IPR017484">
    <property type="entry name" value="Kynurenine_formamidase_bac"/>
</dbReference>
<keyword evidence="7" id="KW-0823">Tryptophan catabolism</keyword>
<comment type="pathway">
    <text evidence="9">Amino-acid degradation; L-tryptophan degradation via kynurenine pathway; L-kynurenine from L-tryptophan: step 2/2.</text>
</comment>
<keyword evidence="4" id="KW-0479">Metal-binding</keyword>
<dbReference type="GO" id="GO:0046872">
    <property type="term" value="F:metal ion binding"/>
    <property type="evidence" value="ECO:0007669"/>
    <property type="project" value="UniProtKB-KW"/>
</dbReference>
<dbReference type="AlphaFoldDB" id="A0A1G6GMB6"/>
<accession>A0A1G6GMB6</accession>
<evidence type="ECO:0000256" key="4">
    <source>
        <dbReference type="ARBA" id="ARBA00022723"/>
    </source>
</evidence>
<dbReference type="PANTHER" id="PTHR31118:SF32">
    <property type="entry name" value="KYNURENINE FORMAMIDASE"/>
    <property type="match status" value="1"/>
</dbReference>
<dbReference type="EMBL" id="FMYI01000001">
    <property type="protein sequence ID" value="SDB83150.1"/>
    <property type="molecule type" value="Genomic_DNA"/>
</dbReference>
<proteinExistence type="predicted"/>
<protein>
    <recommendedName>
        <fullName evidence="10">Arylformamidase</fullName>
        <ecNumber evidence="10">3.5.1.9</ecNumber>
    </recommendedName>
</protein>
<keyword evidence="5" id="KW-0378">Hydrolase</keyword>
<sequence length="208" mass="22922">MKKSEWIDISIALSNELEVWPGDTPFSYQLSYTKEETGSSNIGEIRTSVHNGTHIDAPFHFDQKGQTIDELDVNTFVKQVCVVDVTGVETIKPAHLSSLSEGDYSGVLFHTMTRDDHTFPEIYPVISDELAPFLQARGIDLIGTDAPSVDPIDSKSLSAHHACLNNEIALLENLKLNTIAPGLYQLIALPLKIKRSDASPVRAIIRPI</sequence>
<dbReference type="NCBIfam" id="TIGR03035">
    <property type="entry name" value="trp_arylform"/>
    <property type="match status" value="1"/>
</dbReference>
<dbReference type="GO" id="GO:0019441">
    <property type="term" value="P:L-tryptophan catabolic process to kynurenine"/>
    <property type="evidence" value="ECO:0007669"/>
    <property type="project" value="UniProtKB-UniRule"/>
</dbReference>
<dbReference type="GO" id="GO:0004328">
    <property type="term" value="F:formamidase activity"/>
    <property type="evidence" value="ECO:0007669"/>
    <property type="project" value="InterPro"/>
</dbReference>
<keyword evidence="12" id="KW-1185">Reference proteome</keyword>
<evidence type="ECO:0000256" key="6">
    <source>
        <dbReference type="ARBA" id="ARBA00022833"/>
    </source>
</evidence>
<comment type="subunit">
    <text evidence="3">Homodimer.</text>
</comment>
<evidence type="ECO:0000256" key="10">
    <source>
        <dbReference type="NCBIfam" id="TIGR03035"/>
    </source>
</evidence>
<dbReference type="STRING" id="1612202.SAMN05421734_101282"/>
<reference evidence="12" key="1">
    <citation type="submission" date="2016-09" db="EMBL/GenBank/DDBJ databases">
        <authorList>
            <person name="Varghese N."/>
            <person name="Submissions S."/>
        </authorList>
    </citation>
    <scope>NUCLEOTIDE SEQUENCE [LARGE SCALE GENOMIC DNA]</scope>
    <source>
        <strain evidence="12">S5</strain>
    </source>
</reference>
<dbReference type="FunFam" id="3.50.30.50:FF:000001">
    <property type="entry name" value="Kynurenine formamidase"/>
    <property type="match status" value="1"/>
</dbReference>
<comment type="function">
    <text evidence="2">Catalyzes the hydrolysis of N-formyl-L-kynurenine to L-kynurenine, the second step in the kynurenine pathway of tryptophan degradation.</text>
</comment>
<dbReference type="SUPFAM" id="SSF102198">
    <property type="entry name" value="Putative cyclase"/>
    <property type="match status" value="1"/>
</dbReference>
<evidence type="ECO:0000256" key="2">
    <source>
        <dbReference type="ARBA" id="ARBA00002204"/>
    </source>
</evidence>
<evidence type="ECO:0000256" key="1">
    <source>
        <dbReference type="ARBA" id="ARBA00001947"/>
    </source>
</evidence>
<dbReference type="InterPro" id="IPR037175">
    <property type="entry name" value="KFase_sf"/>
</dbReference>
<evidence type="ECO:0000256" key="5">
    <source>
        <dbReference type="ARBA" id="ARBA00022801"/>
    </source>
</evidence>
<dbReference type="EC" id="3.5.1.9" evidence="10"/>
<dbReference type="InterPro" id="IPR007325">
    <property type="entry name" value="KFase/CYL"/>
</dbReference>
<keyword evidence="6" id="KW-0862">Zinc</keyword>
<name>A0A1G6GMB6_9BACI</name>
<dbReference type="GO" id="GO:0004061">
    <property type="term" value="F:arylformamidase activity"/>
    <property type="evidence" value="ECO:0007669"/>
    <property type="project" value="UniProtKB-UniRule"/>
</dbReference>
<evidence type="ECO:0000256" key="8">
    <source>
        <dbReference type="ARBA" id="ARBA00048496"/>
    </source>
</evidence>
<evidence type="ECO:0000313" key="12">
    <source>
        <dbReference type="Proteomes" id="UP000242949"/>
    </source>
</evidence>
<dbReference type="Pfam" id="PF04199">
    <property type="entry name" value="Cyclase"/>
    <property type="match status" value="1"/>
</dbReference>
<gene>
    <name evidence="11" type="ORF">SAMN05421734_101282</name>
</gene>
<comment type="catalytic activity">
    <reaction evidence="8">
        <text>N-formyl-L-kynurenine + H2O = L-kynurenine + formate + H(+)</text>
        <dbReference type="Rhea" id="RHEA:13009"/>
        <dbReference type="ChEBI" id="CHEBI:15377"/>
        <dbReference type="ChEBI" id="CHEBI:15378"/>
        <dbReference type="ChEBI" id="CHEBI:15740"/>
        <dbReference type="ChEBI" id="CHEBI:57959"/>
        <dbReference type="ChEBI" id="CHEBI:58629"/>
        <dbReference type="EC" id="3.5.1.9"/>
    </reaction>
</comment>
<dbReference type="OrthoDB" id="9796085at2"/>
<dbReference type="Proteomes" id="UP000242949">
    <property type="component" value="Unassembled WGS sequence"/>
</dbReference>
<dbReference type="Gene3D" id="3.50.30.50">
    <property type="entry name" value="Putative cyclase"/>
    <property type="match status" value="1"/>
</dbReference>
<evidence type="ECO:0000256" key="3">
    <source>
        <dbReference type="ARBA" id="ARBA00011738"/>
    </source>
</evidence>
<dbReference type="RefSeq" id="WP_090792169.1">
    <property type="nucleotide sequence ID" value="NZ_FMYI01000001.1"/>
</dbReference>
<dbReference type="PANTHER" id="PTHR31118">
    <property type="entry name" value="CYCLASE-LIKE PROTEIN 2"/>
    <property type="match status" value="1"/>
</dbReference>
<evidence type="ECO:0000313" key="11">
    <source>
        <dbReference type="EMBL" id="SDB83150.1"/>
    </source>
</evidence>
<comment type="cofactor">
    <cofactor evidence="1">
        <name>Zn(2+)</name>
        <dbReference type="ChEBI" id="CHEBI:29105"/>
    </cofactor>
</comment>